<gene>
    <name evidence="2" type="ORF">MEDL_65021</name>
</gene>
<dbReference type="Proteomes" id="UP000683360">
    <property type="component" value="Unassembled WGS sequence"/>
</dbReference>
<dbReference type="EMBL" id="CAJPWZ010003151">
    <property type="protein sequence ID" value="CAG2253496.1"/>
    <property type="molecule type" value="Genomic_DNA"/>
</dbReference>
<feature type="compositionally biased region" description="Basic and acidic residues" evidence="1">
    <location>
        <begin position="163"/>
        <end position="174"/>
    </location>
</feature>
<keyword evidence="3" id="KW-1185">Reference proteome</keyword>
<dbReference type="OrthoDB" id="10039581at2759"/>
<accession>A0A8S3VA37</accession>
<proteinExistence type="predicted"/>
<feature type="region of interest" description="Disordered" evidence="1">
    <location>
        <begin position="163"/>
        <end position="193"/>
    </location>
</feature>
<reference evidence="2" key="1">
    <citation type="submission" date="2021-03" db="EMBL/GenBank/DDBJ databases">
        <authorList>
            <person name="Bekaert M."/>
        </authorList>
    </citation>
    <scope>NUCLEOTIDE SEQUENCE</scope>
</reference>
<feature type="region of interest" description="Disordered" evidence="1">
    <location>
        <begin position="1"/>
        <end position="24"/>
    </location>
</feature>
<protein>
    <submittedName>
        <fullName evidence="2">Uncharacterized protein</fullName>
    </submittedName>
</protein>
<organism evidence="2 3">
    <name type="scientific">Mytilus edulis</name>
    <name type="common">Blue mussel</name>
    <dbReference type="NCBI Taxonomy" id="6550"/>
    <lineage>
        <taxon>Eukaryota</taxon>
        <taxon>Metazoa</taxon>
        <taxon>Spiralia</taxon>
        <taxon>Lophotrochozoa</taxon>
        <taxon>Mollusca</taxon>
        <taxon>Bivalvia</taxon>
        <taxon>Autobranchia</taxon>
        <taxon>Pteriomorphia</taxon>
        <taxon>Mytilida</taxon>
        <taxon>Mytiloidea</taxon>
        <taxon>Mytilidae</taxon>
        <taxon>Mytilinae</taxon>
        <taxon>Mytilus</taxon>
    </lineage>
</organism>
<feature type="region of interest" description="Disordered" evidence="1">
    <location>
        <begin position="278"/>
        <end position="323"/>
    </location>
</feature>
<feature type="compositionally biased region" description="Polar residues" evidence="1">
    <location>
        <begin position="177"/>
        <end position="187"/>
    </location>
</feature>
<sequence>MLKYTLAGEDGTFSPSHRQDKTDSFMKEALESHNPKGKTKLLMKKRARQKRHEYSLFPPIAQSQMRKDTQTSFNTHHDDNNDVGFVNGQTISRLNDVTTPYVLHSNYSHKVENISPVPNINAAKELTRISQLSNGNIVEVQRITKDNSFLSENKHATSPYIERTDRKAKTDRRQNSRNKNLNLQQSYESDRNPNLLLNTNKIGLVERLDRNRYREIKKPKGDENFSIRKKIEQFRKWHEQEMINHKIEKLHKEIDDQYDADKKKANKPLINVDELPTVFSPKHSSTHGKKPSLEEKGRNKSLHEDMIQDDSGRTEIERSPSEQTWRTWRDVNDSYAYTDVKKYIRDNELMGNEKEDWIKKWVIEVNSAMESDSIEGSVT</sequence>
<evidence type="ECO:0000313" key="3">
    <source>
        <dbReference type="Proteomes" id="UP000683360"/>
    </source>
</evidence>
<evidence type="ECO:0000313" key="2">
    <source>
        <dbReference type="EMBL" id="CAG2253496.1"/>
    </source>
</evidence>
<evidence type="ECO:0000256" key="1">
    <source>
        <dbReference type="SAM" id="MobiDB-lite"/>
    </source>
</evidence>
<comment type="caution">
    <text evidence="2">The sequence shown here is derived from an EMBL/GenBank/DDBJ whole genome shotgun (WGS) entry which is preliminary data.</text>
</comment>
<name>A0A8S3VA37_MYTED</name>
<dbReference type="AlphaFoldDB" id="A0A8S3VA37"/>
<feature type="compositionally biased region" description="Basic and acidic residues" evidence="1">
    <location>
        <begin position="291"/>
        <end position="320"/>
    </location>
</feature>